<proteinExistence type="predicted"/>
<dbReference type="AlphaFoldDB" id="B1WW98"/>
<evidence type="ECO:0000313" key="5">
    <source>
        <dbReference type="Proteomes" id="UP000001203"/>
    </source>
</evidence>
<dbReference type="eggNOG" id="COG2236">
    <property type="taxonomic scope" value="Bacteria"/>
</dbReference>
<accession>B1WW98</accession>
<dbReference type="Pfam" id="PF00156">
    <property type="entry name" value="Pribosyltran"/>
    <property type="match status" value="1"/>
</dbReference>
<dbReference type="Proteomes" id="UP000001203">
    <property type="component" value="Chromosome circular"/>
</dbReference>
<dbReference type="KEGG" id="cyt:cce_4678"/>
<dbReference type="InterPro" id="IPR029057">
    <property type="entry name" value="PRTase-like"/>
</dbReference>
<name>B1WW98_CROS5</name>
<keyword evidence="5" id="KW-1185">Reference proteome</keyword>
<dbReference type="GO" id="GO:0016757">
    <property type="term" value="F:glycosyltransferase activity"/>
    <property type="evidence" value="ECO:0007669"/>
    <property type="project" value="UniProtKB-KW"/>
</dbReference>
<dbReference type="PANTHER" id="PTHR43363:SF1">
    <property type="entry name" value="HYPOXANTHINE-GUANINE PHOSPHORIBOSYLTRANSFERASE"/>
    <property type="match status" value="1"/>
</dbReference>
<dbReference type="STRING" id="43989.cce_4678"/>
<keyword evidence="1 4" id="KW-0328">Glycosyltransferase</keyword>
<reference evidence="4 5" key="1">
    <citation type="journal article" date="2008" name="Proc. Natl. Acad. Sci. U.S.A.">
        <title>The genome of Cyanothece 51142, a unicellular diazotrophic cyanobacterium important in the marine nitrogen cycle.</title>
        <authorList>
            <person name="Welsh E.A."/>
            <person name="Liberton M."/>
            <person name="Stoeckel J."/>
            <person name="Loh T."/>
            <person name="Elvitigala T."/>
            <person name="Wang C."/>
            <person name="Wollam A."/>
            <person name="Fulton R.S."/>
            <person name="Clifton S.W."/>
            <person name="Jacobs J.M."/>
            <person name="Aurora R."/>
            <person name="Ghosh B.K."/>
            <person name="Sherman L.A."/>
            <person name="Smith R.D."/>
            <person name="Wilson R.K."/>
            <person name="Pakrasi H.B."/>
        </authorList>
    </citation>
    <scope>NUCLEOTIDE SEQUENCE [LARGE SCALE GENOMIC DNA]</scope>
    <source>
        <strain evidence="5">ATCC 51142 / BH68</strain>
    </source>
</reference>
<dbReference type="SUPFAM" id="SSF53271">
    <property type="entry name" value="PRTase-like"/>
    <property type="match status" value="1"/>
</dbReference>
<evidence type="ECO:0000256" key="1">
    <source>
        <dbReference type="ARBA" id="ARBA00022676"/>
    </source>
</evidence>
<organism evidence="4 5">
    <name type="scientific">Crocosphaera subtropica (strain ATCC 51142 / BH68)</name>
    <name type="common">Cyanothece sp. (strain ATCC 51142)</name>
    <dbReference type="NCBI Taxonomy" id="43989"/>
    <lineage>
        <taxon>Bacteria</taxon>
        <taxon>Bacillati</taxon>
        <taxon>Cyanobacteriota</taxon>
        <taxon>Cyanophyceae</taxon>
        <taxon>Oscillatoriophycideae</taxon>
        <taxon>Chroococcales</taxon>
        <taxon>Aphanothecaceae</taxon>
        <taxon>Crocosphaera</taxon>
        <taxon>Crocosphaera subtropica</taxon>
    </lineage>
</organism>
<evidence type="ECO:0000313" key="4">
    <source>
        <dbReference type="EMBL" id="ACB54026.1"/>
    </source>
</evidence>
<gene>
    <name evidence="4" type="ordered locus">cce_4678</name>
</gene>
<feature type="domain" description="Phosphoribosyltransferase" evidence="3">
    <location>
        <begin position="12"/>
        <end position="161"/>
    </location>
</feature>
<evidence type="ECO:0000259" key="3">
    <source>
        <dbReference type="Pfam" id="PF00156"/>
    </source>
</evidence>
<sequence>MIKCCMSDLYVSWETYHQHIETLAVKIHQSQWQFDQIVCIAKGGLRVGDILSRLYDIPLGIIAAASYGGEDNRCREEIQIGQHLAMTNETLGSRILLVDDLVDSGVSLQAVTQWLSSYCSSLQELRTAVIWYKSCSQFQPDYYVEYLADNPWIHQPFERYETMNLKDLSSS</sequence>
<keyword evidence="2" id="KW-0808">Transferase</keyword>
<dbReference type="CDD" id="cd06223">
    <property type="entry name" value="PRTases_typeI"/>
    <property type="match status" value="1"/>
</dbReference>
<dbReference type="InterPro" id="IPR000836">
    <property type="entry name" value="PRTase_dom"/>
</dbReference>
<dbReference type="Gene3D" id="3.40.50.2020">
    <property type="match status" value="1"/>
</dbReference>
<evidence type="ECO:0000256" key="2">
    <source>
        <dbReference type="ARBA" id="ARBA00022679"/>
    </source>
</evidence>
<dbReference type="HOGENOM" id="CLU_080904_2_0_3"/>
<dbReference type="EMBL" id="CP000806">
    <property type="protein sequence ID" value="ACB54026.1"/>
    <property type="molecule type" value="Genomic_DNA"/>
</dbReference>
<dbReference type="PANTHER" id="PTHR43363">
    <property type="entry name" value="HYPOXANTHINE PHOSPHORIBOSYLTRANSFERASE"/>
    <property type="match status" value="1"/>
</dbReference>
<protein>
    <submittedName>
        <fullName evidence="4">Phosphoribosyltransferase</fullName>
    </submittedName>
</protein>